<comment type="caution">
    <text evidence="1">The sequence shown here is derived from an EMBL/GenBank/DDBJ whole genome shotgun (WGS) entry which is preliminary data.</text>
</comment>
<dbReference type="NCBIfam" id="TIGR01725">
    <property type="entry name" value="phge_HK97_gp10"/>
    <property type="match status" value="1"/>
</dbReference>
<dbReference type="AlphaFoldDB" id="A0A2T0PPK9"/>
<proteinExistence type="predicted"/>
<gene>
    <name evidence="1" type="ORF">CLV72_11620</name>
</gene>
<sequence length="123" mass="13642">MAVRVRVVGAQALRRVFARMTTDMHEVQEEVAEKWADAAYEGAVRDVPIDTGDLGSALEKRVRGSGSTADAEVGVWEDEEYYGQFVEFGTSKMAAQPFMYPNASAANRQVRGWVREGIEKRIG</sequence>
<accession>A0A2T0PPK9</accession>
<dbReference type="RefSeq" id="WP_106253774.1">
    <property type="nucleotide sequence ID" value="NZ_PVZC01000016.1"/>
</dbReference>
<name>A0A2T0PPK9_9ACTN</name>
<reference evidence="1 2" key="1">
    <citation type="submission" date="2018-03" db="EMBL/GenBank/DDBJ databases">
        <title>Genomic Encyclopedia of Archaeal and Bacterial Type Strains, Phase II (KMG-II): from individual species to whole genera.</title>
        <authorList>
            <person name="Goeker M."/>
        </authorList>
    </citation>
    <scope>NUCLEOTIDE SEQUENCE [LARGE SCALE GENOMIC DNA]</scope>
    <source>
        <strain evidence="1 2">DSM 45601</strain>
    </source>
</reference>
<evidence type="ECO:0000313" key="1">
    <source>
        <dbReference type="EMBL" id="PRX90824.1"/>
    </source>
</evidence>
<keyword evidence="2" id="KW-1185">Reference proteome</keyword>
<organism evidence="1 2">
    <name type="scientific">Allonocardiopsis opalescens</name>
    <dbReference type="NCBI Taxonomy" id="1144618"/>
    <lineage>
        <taxon>Bacteria</taxon>
        <taxon>Bacillati</taxon>
        <taxon>Actinomycetota</taxon>
        <taxon>Actinomycetes</taxon>
        <taxon>Streptosporangiales</taxon>
        <taxon>Allonocardiopsis</taxon>
    </lineage>
</organism>
<dbReference type="OrthoDB" id="886754at2"/>
<protein>
    <submittedName>
        <fullName evidence="1">HK97 gp10 family phage protein</fullName>
    </submittedName>
</protein>
<dbReference type="Proteomes" id="UP000237846">
    <property type="component" value="Unassembled WGS sequence"/>
</dbReference>
<evidence type="ECO:0000313" key="2">
    <source>
        <dbReference type="Proteomes" id="UP000237846"/>
    </source>
</evidence>
<dbReference type="InterPro" id="IPR010064">
    <property type="entry name" value="HK97-gp10_tail"/>
</dbReference>
<dbReference type="EMBL" id="PVZC01000016">
    <property type="protein sequence ID" value="PRX90824.1"/>
    <property type="molecule type" value="Genomic_DNA"/>
</dbReference>
<dbReference type="Pfam" id="PF04883">
    <property type="entry name" value="HK97-gp10_like"/>
    <property type="match status" value="1"/>
</dbReference>